<dbReference type="PROSITE" id="PS00063">
    <property type="entry name" value="ALDOKETO_REDUCTASE_3"/>
    <property type="match status" value="1"/>
</dbReference>
<gene>
    <name evidence="8" type="ORF">B5M45_23495</name>
</gene>
<evidence type="ECO:0000256" key="6">
    <source>
        <dbReference type="PIRSR" id="PIRSR000097-3"/>
    </source>
</evidence>
<comment type="caution">
    <text evidence="8">The sequence shown here is derived from an EMBL/GenBank/DDBJ whole genome shotgun (WGS) entry which is preliminary data.</text>
</comment>
<keyword evidence="2" id="KW-0521">NADP</keyword>
<dbReference type="InterPro" id="IPR036812">
    <property type="entry name" value="NAD(P)_OxRdtase_dom_sf"/>
</dbReference>
<dbReference type="PANTHER" id="PTHR43827">
    <property type="entry name" value="2,5-DIKETO-D-GLUCONIC ACID REDUCTASE"/>
    <property type="match status" value="1"/>
</dbReference>
<evidence type="ECO:0000256" key="4">
    <source>
        <dbReference type="PIRSR" id="PIRSR000097-1"/>
    </source>
</evidence>
<dbReference type="PROSITE" id="PS00062">
    <property type="entry name" value="ALDOKETO_REDUCTASE_2"/>
    <property type="match status" value="1"/>
</dbReference>
<evidence type="ECO:0000256" key="2">
    <source>
        <dbReference type="ARBA" id="ARBA00022857"/>
    </source>
</evidence>
<evidence type="ECO:0000313" key="9">
    <source>
        <dbReference type="Proteomes" id="UP000193040"/>
    </source>
</evidence>
<comment type="similarity">
    <text evidence="1">Belongs to the aldo/keto reductase family.</text>
</comment>
<dbReference type="AlphaFoldDB" id="A0A1X0XVV3"/>
<keyword evidence="9" id="KW-1185">Reference proteome</keyword>
<dbReference type="PIRSF" id="PIRSF000097">
    <property type="entry name" value="AKR"/>
    <property type="match status" value="1"/>
</dbReference>
<organism evidence="8 9">
    <name type="scientific">Mycobacterium simiae</name>
    <name type="common">Mycobacterium habana</name>
    <dbReference type="NCBI Taxonomy" id="1784"/>
    <lineage>
        <taxon>Bacteria</taxon>
        <taxon>Bacillati</taxon>
        <taxon>Actinomycetota</taxon>
        <taxon>Actinomycetes</taxon>
        <taxon>Mycobacteriales</taxon>
        <taxon>Mycobacteriaceae</taxon>
        <taxon>Mycobacterium</taxon>
        <taxon>Mycobacterium simiae complex</taxon>
    </lineage>
</organism>
<evidence type="ECO:0000256" key="3">
    <source>
        <dbReference type="ARBA" id="ARBA00023002"/>
    </source>
</evidence>
<feature type="site" description="Lowers pKa of active site Tyr" evidence="6">
    <location>
        <position position="91"/>
    </location>
</feature>
<evidence type="ECO:0000256" key="1">
    <source>
        <dbReference type="ARBA" id="ARBA00007905"/>
    </source>
</evidence>
<sequence length="293" mass="31954">MSGPLEQNSEQNSAKNPVQNVVTLNDGLAIPTVGLGVFQVPPAETEQAVSAALRVGYRHIDTAAAYRNERETGRAIANSGVPRDQLYVVTKLWNADQGYDSTLAAFEVSMDRLGLDYLDLYLIHWPLPALGKFVETFKAFAHLRDQGRIRSIGVSNFEPEHLMVLIDATGIVPAVNQVELHPRFSQPELRKVHAQHGIATEAWAPLGQGALLTHPSVTAVAEGCGRTPAQVLIRWHIQLGNIVIPKSVNPARIASNFDVFDFELSADEMASISSLDDGTRLGPDPKTFTFTGR</sequence>
<accession>A0A1X0XVV3</accession>
<dbReference type="Pfam" id="PF00248">
    <property type="entry name" value="Aldo_ket_red"/>
    <property type="match status" value="1"/>
</dbReference>
<evidence type="ECO:0000313" key="8">
    <source>
        <dbReference type="EMBL" id="ORJ57015.1"/>
    </source>
</evidence>
<feature type="binding site" evidence="5">
    <location>
        <position position="124"/>
    </location>
    <ligand>
        <name>substrate</name>
    </ligand>
</feature>
<proteinExistence type="inferred from homology"/>
<dbReference type="SUPFAM" id="SSF51430">
    <property type="entry name" value="NAD(P)-linked oxidoreductase"/>
    <property type="match status" value="1"/>
</dbReference>
<dbReference type="InterPro" id="IPR018170">
    <property type="entry name" value="Aldo/ket_reductase_CS"/>
</dbReference>
<dbReference type="FunFam" id="3.20.20.100:FF:000015">
    <property type="entry name" value="Oxidoreductase, aldo/keto reductase family"/>
    <property type="match status" value="1"/>
</dbReference>
<name>A0A1X0XVV3_MYCSI</name>
<evidence type="ECO:0000256" key="5">
    <source>
        <dbReference type="PIRSR" id="PIRSR000097-2"/>
    </source>
</evidence>
<protein>
    <submittedName>
        <fullName evidence="8">Oxidoreductase</fullName>
    </submittedName>
</protein>
<dbReference type="Gene3D" id="3.20.20.100">
    <property type="entry name" value="NADP-dependent oxidoreductase domain"/>
    <property type="match status" value="1"/>
</dbReference>
<dbReference type="Proteomes" id="UP000193040">
    <property type="component" value="Unassembled WGS sequence"/>
</dbReference>
<evidence type="ECO:0000259" key="7">
    <source>
        <dbReference type="Pfam" id="PF00248"/>
    </source>
</evidence>
<dbReference type="PRINTS" id="PR00069">
    <property type="entry name" value="ALDKETRDTASE"/>
</dbReference>
<dbReference type="PANTHER" id="PTHR43827:SF3">
    <property type="entry name" value="NADP-DEPENDENT OXIDOREDUCTASE DOMAIN-CONTAINING PROTEIN"/>
    <property type="match status" value="1"/>
</dbReference>
<feature type="domain" description="NADP-dependent oxidoreductase" evidence="7">
    <location>
        <begin position="39"/>
        <end position="276"/>
    </location>
</feature>
<dbReference type="InterPro" id="IPR023210">
    <property type="entry name" value="NADP_OxRdtase_dom"/>
</dbReference>
<dbReference type="InterPro" id="IPR020471">
    <property type="entry name" value="AKR"/>
</dbReference>
<keyword evidence="3" id="KW-0560">Oxidoreductase</keyword>
<dbReference type="EMBL" id="MZZM01000027">
    <property type="protein sequence ID" value="ORJ57015.1"/>
    <property type="molecule type" value="Genomic_DNA"/>
</dbReference>
<dbReference type="RefSeq" id="WP_084952850.1">
    <property type="nucleotide sequence ID" value="NZ_MZZM01000027.1"/>
</dbReference>
<feature type="active site" description="Proton donor" evidence="4">
    <location>
        <position position="66"/>
    </location>
</feature>
<dbReference type="GO" id="GO:0016616">
    <property type="term" value="F:oxidoreductase activity, acting on the CH-OH group of donors, NAD or NADP as acceptor"/>
    <property type="evidence" value="ECO:0007669"/>
    <property type="project" value="UniProtKB-ARBA"/>
</dbReference>
<reference evidence="8 9" key="1">
    <citation type="submission" date="2017-03" db="EMBL/GenBank/DDBJ databases">
        <title>Genomic insights into Mycobacterium simiae human colonization.</title>
        <authorList>
            <person name="Steffani J.L."/>
            <person name="Brunck M.E."/>
            <person name="Cruz E."/>
            <person name="Montiel R."/>
            <person name="Barona F."/>
        </authorList>
    </citation>
    <scope>NUCLEOTIDE SEQUENCE [LARGE SCALE GENOMIC DNA]</scope>
    <source>
        <strain evidence="8 9">MsiGto</strain>
    </source>
</reference>
<dbReference type="STRING" id="1784.VC42_22565"/>